<accession>A0AB39CDL7</accession>
<evidence type="ECO:0000313" key="1">
    <source>
        <dbReference type="EMBL" id="XDJ15089.1"/>
    </source>
</evidence>
<sequence>MGCEYGPSSRFMVVPSDVPNSGKRPETPVPEINEVGESACVTGLKSLAYRLEQDVRIAKIRTKYGFEMPQFILLAHQHEFEHPDLAILRQLYQYIEFRDITIGYPLSINAYLYITDPAAYGLPKGLTEEEVLNSFLRNSVRITYIVKNTDLE</sequence>
<proteinExistence type="predicted"/>
<dbReference type="EMBL" id="PQ015379">
    <property type="protein sequence ID" value="XDJ15089.1"/>
    <property type="molecule type" value="Genomic_DNA"/>
</dbReference>
<protein>
    <submittedName>
        <fullName evidence="1">Uncharacterized protein</fullName>
    </submittedName>
</protein>
<reference evidence="1" key="1">
    <citation type="submission" date="2024-07" db="EMBL/GenBank/DDBJ databases">
        <authorList>
            <person name="Bringhurst R.M."/>
            <person name="Homer T.E."/>
        </authorList>
    </citation>
    <scope>NUCLEOTIDE SEQUENCE</scope>
</reference>
<name>A0AB39CDL7_9VIRU</name>
<organism evidence="1">
    <name type="scientific">Pseudomonas phage HRDY3</name>
    <dbReference type="NCBI Taxonomy" id="3236930"/>
    <lineage>
        <taxon>Viruses</taxon>
    </lineage>
</organism>